<dbReference type="PANTHER" id="PTHR23511:SF34">
    <property type="entry name" value="SYNAPTIC VESICLE GLYCOPROTEIN 2"/>
    <property type="match status" value="1"/>
</dbReference>
<feature type="compositionally biased region" description="Basic and acidic residues" evidence="6">
    <location>
        <begin position="1"/>
        <end position="10"/>
    </location>
</feature>
<keyword evidence="2" id="KW-0813">Transport</keyword>
<feature type="transmembrane region" description="Helical" evidence="7">
    <location>
        <begin position="313"/>
        <end position="336"/>
    </location>
</feature>
<evidence type="ECO:0000256" key="1">
    <source>
        <dbReference type="ARBA" id="ARBA00004141"/>
    </source>
</evidence>
<organism evidence="10">
    <name type="scientific">Perkinsus marinus (strain ATCC 50983 / TXsc)</name>
    <dbReference type="NCBI Taxonomy" id="423536"/>
    <lineage>
        <taxon>Eukaryota</taxon>
        <taxon>Sar</taxon>
        <taxon>Alveolata</taxon>
        <taxon>Perkinsozoa</taxon>
        <taxon>Perkinsea</taxon>
        <taxon>Perkinsida</taxon>
        <taxon>Perkinsidae</taxon>
        <taxon>Perkinsus</taxon>
    </lineage>
</organism>
<dbReference type="PANTHER" id="PTHR23511">
    <property type="entry name" value="SYNAPTIC VESICLE GLYCOPROTEIN 2"/>
    <property type="match status" value="1"/>
</dbReference>
<feature type="region of interest" description="Disordered" evidence="6">
    <location>
        <begin position="531"/>
        <end position="553"/>
    </location>
</feature>
<dbReference type="InterPro" id="IPR036259">
    <property type="entry name" value="MFS_trans_sf"/>
</dbReference>
<dbReference type="EMBL" id="GG683573">
    <property type="protein sequence ID" value="EER01951.1"/>
    <property type="molecule type" value="Genomic_DNA"/>
</dbReference>
<accession>C5LMR0</accession>
<evidence type="ECO:0000256" key="4">
    <source>
        <dbReference type="ARBA" id="ARBA00022989"/>
    </source>
</evidence>
<dbReference type="Pfam" id="PF07690">
    <property type="entry name" value="MFS_1"/>
    <property type="match status" value="1"/>
</dbReference>
<dbReference type="AlphaFoldDB" id="C5LMR0"/>
<dbReference type="CDD" id="cd17316">
    <property type="entry name" value="MFS_SV2_like"/>
    <property type="match status" value="1"/>
</dbReference>
<dbReference type="InParanoid" id="C5LMR0"/>
<dbReference type="OrthoDB" id="4139357at2759"/>
<feature type="transmembrane region" description="Helical" evidence="7">
    <location>
        <begin position="449"/>
        <end position="471"/>
    </location>
</feature>
<dbReference type="GeneID" id="9054579"/>
<dbReference type="GO" id="GO:0016020">
    <property type="term" value="C:membrane"/>
    <property type="evidence" value="ECO:0007669"/>
    <property type="project" value="UniProtKB-SubCell"/>
</dbReference>
<comment type="subcellular location">
    <subcellularLocation>
        <location evidence="1">Membrane</location>
        <topology evidence="1">Multi-pass membrane protein</topology>
    </subcellularLocation>
</comment>
<feature type="domain" description="Major facilitator superfamily (MFS) profile" evidence="8">
    <location>
        <begin position="51"/>
        <end position="516"/>
    </location>
</feature>
<feature type="compositionally biased region" description="Basic and acidic residues" evidence="6">
    <location>
        <begin position="539"/>
        <end position="553"/>
    </location>
</feature>
<feature type="transmembrane region" description="Helical" evidence="7">
    <location>
        <begin position="386"/>
        <end position="407"/>
    </location>
</feature>
<evidence type="ECO:0000259" key="8">
    <source>
        <dbReference type="PROSITE" id="PS50850"/>
    </source>
</evidence>
<gene>
    <name evidence="9" type="ORF">Pmar_PMAR007644</name>
</gene>
<feature type="transmembrane region" description="Helical" evidence="7">
    <location>
        <begin position="141"/>
        <end position="163"/>
    </location>
</feature>
<feature type="region of interest" description="Disordered" evidence="6">
    <location>
        <begin position="1"/>
        <end position="22"/>
    </location>
</feature>
<keyword evidence="10" id="KW-1185">Reference proteome</keyword>
<dbReference type="Proteomes" id="UP000007800">
    <property type="component" value="Unassembled WGS sequence"/>
</dbReference>
<dbReference type="InterPro" id="IPR011701">
    <property type="entry name" value="MFS"/>
</dbReference>
<dbReference type="GO" id="GO:0022857">
    <property type="term" value="F:transmembrane transporter activity"/>
    <property type="evidence" value="ECO:0007669"/>
    <property type="project" value="InterPro"/>
</dbReference>
<dbReference type="PROSITE" id="PS50850">
    <property type="entry name" value="MFS"/>
    <property type="match status" value="1"/>
</dbReference>
<protein>
    <submittedName>
        <fullName evidence="9">Galactose-proton symporter, putative</fullName>
    </submittedName>
</protein>
<keyword evidence="3 7" id="KW-0812">Transmembrane</keyword>
<dbReference type="OMA" id="RFQIEFH"/>
<evidence type="ECO:0000256" key="2">
    <source>
        <dbReference type="ARBA" id="ARBA00022448"/>
    </source>
</evidence>
<evidence type="ECO:0000313" key="10">
    <source>
        <dbReference type="Proteomes" id="UP000007800"/>
    </source>
</evidence>
<evidence type="ECO:0000313" key="9">
    <source>
        <dbReference type="EMBL" id="EER01951.1"/>
    </source>
</evidence>
<evidence type="ECO:0000256" key="3">
    <source>
        <dbReference type="ARBA" id="ARBA00022692"/>
    </source>
</evidence>
<reference evidence="9 10" key="1">
    <citation type="submission" date="2008-07" db="EMBL/GenBank/DDBJ databases">
        <authorList>
            <person name="El-Sayed N."/>
            <person name="Caler E."/>
            <person name="Inman J."/>
            <person name="Amedeo P."/>
            <person name="Hass B."/>
            <person name="Wortman J."/>
        </authorList>
    </citation>
    <scope>NUCLEOTIDE SEQUENCE [LARGE SCALE GENOMIC DNA]</scope>
    <source>
        <strain evidence="10">ATCC 50983 / TXsc</strain>
    </source>
</reference>
<evidence type="ECO:0000256" key="6">
    <source>
        <dbReference type="SAM" id="MobiDB-lite"/>
    </source>
</evidence>
<feature type="transmembrane region" description="Helical" evidence="7">
    <location>
        <begin position="491"/>
        <end position="511"/>
    </location>
</feature>
<feature type="transmembrane region" description="Helical" evidence="7">
    <location>
        <begin position="210"/>
        <end position="230"/>
    </location>
</feature>
<feature type="transmembrane region" description="Helical" evidence="7">
    <location>
        <begin position="175"/>
        <end position="198"/>
    </location>
</feature>
<dbReference type="InterPro" id="IPR020846">
    <property type="entry name" value="MFS_dom"/>
</dbReference>
<proteinExistence type="predicted"/>
<dbReference type="InterPro" id="IPR005829">
    <property type="entry name" value="Sugar_transporter_CS"/>
</dbReference>
<feature type="transmembrane region" description="Helical" evidence="7">
    <location>
        <begin position="117"/>
        <end position="135"/>
    </location>
</feature>
<feature type="transmembrane region" description="Helical" evidence="7">
    <location>
        <begin position="356"/>
        <end position="379"/>
    </location>
</feature>
<keyword evidence="4 7" id="KW-1133">Transmembrane helix</keyword>
<dbReference type="Gene3D" id="1.20.1250.20">
    <property type="entry name" value="MFS general substrate transporter like domains"/>
    <property type="match status" value="1"/>
</dbReference>
<keyword evidence="5 7" id="KW-0472">Membrane</keyword>
<feature type="transmembrane region" description="Helical" evidence="7">
    <location>
        <begin position="85"/>
        <end position="105"/>
    </location>
</feature>
<evidence type="ECO:0000256" key="7">
    <source>
        <dbReference type="SAM" id="Phobius"/>
    </source>
</evidence>
<dbReference type="RefSeq" id="XP_002769233.1">
    <property type="nucleotide sequence ID" value="XM_002769187.1"/>
</dbReference>
<dbReference type="SUPFAM" id="SSF103473">
    <property type="entry name" value="MFS general substrate transporter"/>
    <property type="match status" value="1"/>
</dbReference>
<dbReference type="PROSITE" id="PS00217">
    <property type="entry name" value="SUGAR_TRANSPORT_2"/>
    <property type="match status" value="1"/>
</dbReference>
<feature type="transmembrane region" description="Helical" evidence="7">
    <location>
        <begin position="413"/>
        <end position="437"/>
    </location>
</feature>
<sequence>MAERSRRAVETDLSDNEGGTGSHPTRLRYTSLRQLNHWIDEAGFGWFHWKMMVAVSGMQMQDGAEVVLMSSILQALQEEWRFSNWIRGSLVSVPFVGVLLGSLMAGHIADVVGRRPAILTSYIVMVVAGVFSAFVNTVDGLMITRIFVGLSYGVVTPSTLTLLLECTPSTKRNVVIAFILGMFSAGQLLVTALLWWLMPDLRLHGDNWRWVSALAILPALACLPFAVCLLRESPYYLLCHHRITELVTLLKEMGRCNGTSEKLLDLSEDTVIPADVPVDDEKHSFTGRISGVFAKRNQVNVAHFPIPAAGTGWATVALCFLTFTGNFAFVGVAYMLPIALRQMADRGWDAAGGPSPALSLSLITIAGVVGDGLSCLVVVDKFPIGLKGVIAASAFVAALLSLGMISLDLAAPIVGLMLAFLYNLLSQPFLSTVYVYIPHIYPAFCRTTGSGFCMSWGRIGAAVVPLIFEGLGSLSDDVMDSRPPANQTRTWPFSLALAFLFAVCTIVALPLPDEARNTSLDTCAVEWAEYEEEADQSSEEERKALIDDNAKQA</sequence>
<name>C5LMR0_PERM5</name>
<evidence type="ECO:0000256" key="5">
    <source>
        <dbReference type="ARBA" id="ARBA00023136"/>
    </source>
</evidence>